<keyword evidence="4" id="KW-1185">Reference proteome</keyword>
<evidence type="ECO:0000259" key="2">
    <source>
        <dbReference type="Pfam" id="PF01757"/>
    </source>
</evidence>
<evidence type="ECO:0000313" key="3">
    <source>
        <dbReference type="EMBL" id="ROR30587.1"/>
    </source>
</evidence>
<keyword evidence="3" id="KW-0808">Transferase</keyword>
<reference evidence="3 4" key="1">
    <citation type="submission" date="2018-11" db="EMBL/GenBank/DDBJ databases">
        <title>Genomic Encyclopedia of Type Strains, Phase IV (KMG-IV): sequencing the most valuable type-strain genomes for metagenomic binning, comparative biology and taxonomic classification.</title>
        <authorList>
            <person name="Goeker M."/>
        </authorList>
    </citation>
    <scope>NUCLEOTIDE SEQUENCE [LARGE SCALE GENOMIC DNA]</scope>
    <source>
        <strain evidence="3 4">DSM 26537</strain>
    </source>
</reference>
<feature type="transmembrane region" description="Helical" evidence="1">
    <location>
        <begin position="154"/>
        <end position="173"/>
    </location>
</feature>
<dbReference type="Proteomes" id="UP000273083">
    <property type="component" value="Unassembled WGS sequence"/>
</dbReference>
<feature type="transmembrane region" description="Helical" evidence="1">
    <location>
        <begin position="179"/>
        <end position="196"/>
    </location>
</feature>
<keyword evidence="1" id="KW-1133">Transmembrane helix</keyword>
<comment type="caution">
    <text evidence="3">The sequence shown here is derived from an EMBL/GenBank/DDBJ whole genome shotgun (WGS) entry which is preliminary data.</text>
</comment>
<gene>
    <name evidence="3" type="ORF">EDD66_102240</name>
</gene>
<keyword evidence="1" id="KW-0472">Membrane</keyword>
<dbReference type="Pfam" id="PF01757">
    <property type="entry name" value="Acyl_transf_3"/>
    <property type="match status" value="1"/>
</dbReference>
<dbReference type="PANTHER" id="PTHR36927:SF3">
    <property type="entry name" value="GLUCANS BIOSYNTHESIS PROTEIN C"/>
    <property type="match status" value="1"/>
</dbReference>
<evidence type="ECO:0000256" key="1">
    <source>
        <dbReference type="SAM" id="Phobius"/>
    </source>
</evidence>
<feature type="transmembrane region" description="Helical" evidence="1">
    <location>
        <begin position="68"/>
        <end position="89"/>
    </location>
</feature>
<keyword evidence="1" id="KW-0812">Transmembrane</keyword>
<dbReference type="EMBL" id="RJVG01000002">
    <property type="protein sequence ID" value="ROR30587.1"/>
    <property type="molecule type" value="Genomic_DNA"/>
</dbReference>
<feature type="transmembrane region" description="Helical" evidence="1">
    <location>
        <begin position="35"/>
        <end position="56"/>
    </location>
</feature>
<name>A0A3N1Y045_9FIRM</name>
<dbReference type="AlphaFoldDB" id="A0A3N1Y045"/>
<sequence length="333" mass="38328">MLLFPYHIFMIYNNFESFYIHGAEIDGLSRILHALWPWMMPVLFTIAGMSSAYALQKRSGGTYLKERVLKLLIPLLFGMLLIIPVQTYLAEIFHYGSANYWNYFAKVTDLTGYAGGFTPGHLWFILYLFVISLLALPFMLYHQKHRKRFDIQNVSLPLLLALFVVPLLMQLVLDISGKSVGEYFTFFMLGYFVLSQESVLDKMERCRLPLMAIFIAGFILILATGTGIYEINSYLFDIIAGFYAWIAILAFIGMARRHLNFQTKLTGYLSKSSFGVYLFHQSWIVVIAFFVFRITQNVGLQIALILLFSVPITFLTYNICKSIGITRWIFGIK</sequence>
<feature type="transmembrane region" description="Helical" evidence="1">
    <location>
        <begin position="234"/>
        <end position="253"/>
    </location>
</feature>
<accession>A0A3N1Y045</accession>
<evidence type="ECO:0000313" key="4">
    <source>
        <dbReference type="Proteomes" id="UP000273083"/>
    </source>
</evidence>
<dbReference type="InterPro" id="IPR050623">
    <property type="entry name" value="Glucan_succinyl_AcylTrfase"/>
</dbReference>
<dbReference type="InterPro" id="IPR002656">
    <property type="entry name" value="Acyl_transf_3_dom"/>
</dbReference>
<dbReference type="GO" id="GO:0016747">
    <property type="term" value="F:acyltransferase activity, transferring groups other than amino-acyl groups"/>
    <property type="evidence" value="ECO:0007669"/>
    <property type="project" value="InterPro"/>
</dbReference>
<feature type="transmembrane region" description="Helical" evidence="1">
    <location>
        <begin position="298"/>
        <end position="320"/>
    </location>
</feature>
<feature type="domain" description="Acyltransferase 3" evidence="2">
    <location>
        <begin position="6"/>
        <end position="317"/>
    </location>
</feature>
<dbReference type="PANTHER" id="PTHR36927">
    <property type="entry name" value="BLR4337 PROTEIN"/>
    <property type="match status" value="1"/>
</dbReference>
<protein>
    <submittedName>
        <fullName evidence="3">Acyltransferase-like protein</fullName>
    </submittedName>
</protein>
<feature type="transmembrane region" description="Helical" evidence="1">
    <location>
        <begin position="122"/>
        <end position="142"/>
    </location>
</feature>
<feature type="transmembrane region" description="Helical" evidence="1">
    <location>
        <begin position="208"/>
        <end position="228"/>
    </location>
</feature>
<organism evidence="3 4">
    <name type="scientific">Mobilisporobacter senegalensis</name>
    <dbReference type="NCBI Taxonomy" id="1329262"/>
    <lineage>
        <taxon>Bacteria</taxon>
        <taxon>Bacillati</taxon>
        <taxon>Bacillota</taxon>
        <taxon>Clostridia</taxon>
        <taxon>Lachnospirales</taxon>
        <taxon>Lachnospiraceae</taxon>
        <taxon>Mobilisporobacter</taxon>
    </lineage>
</organism>
<proteinExistence type="predicted"/>
<feature type="transmembrane region" description="Helical" evidence="1">
    <location>
        <begin position="274"/>
        <end position="292"/>
    </location>
</feature>
<keyword evidence="3" id="KW-0012">Acyltransferase</keyword>